<dbReference type="GO" id="GO:0045116">
    <property type="term" value="P:protein neddylation"/>
    <property type="evidence" value="ECO:0007669"/>
    <property type="project" value="UniProtKB-UniRule"/>
</dbReference>
<accession>A0A179FAX0</accession>
<keyword evidence="3 4" id="KW-0833">Ubl conjugation pathway</keyword>
<dbReference type="InterPro" id="IPR035985">
    <property type="entry name" value="Ubiquitin-activating_enz"/>
</dbReference>
<dbReference type="KEGG" id="pchm:VFPPC_07102"/>
<dbReference type="PIRSF" id="PIRSF039099">
    <property type="entry name" value="APP-BP1"/>
    <property type="match status" value="1"/>
</dbReference>
<gene>
    <name evidence="6" type="ORF">VFPPC_07102</name>
</gene>
<evidence type="ECO:0000256" key="2">
    <source>
        <dbReference type="ARBA" id="ARBA00006868"/>
    </source>
</evidence>
<dbReference type="Proteomes" id="UP000078397">
    <property type="component" value="Unassembled WGS sequence"/>
</dbReference>
<comment type="pathway">
    <text evidence="1 4">Protein modification; protein neddylation.</text>
</comment>
<evidence type="ECO:0000256" key="1">
    <source>
        <dbReference type="ARBA" id="ARBA00005032"/>
    </source>
</evidence>
<comment type="similarity">
    <text evidence="2 4">Belongs to the ubiquitin-activating E1 family. ULA1 subfamily.</text>
</comment>
<dbReference type="SUPFAM" id="SSF69572">
    <property type="entry name" value="Activating enzymes of the ubiquitin-like proteins"/>
    <property type="match status" value="1"/>
</dbReference>
<dbReference type="Gene3D" id="3.40.50.720">
    <property type="entry name" value="NAD(P)-binding Rossmann-like Domain"/>
    <property type="match status" value="2"/>
</dbReference>
<dbReference type="UniPathway" id="UPA00885"/>
<dbReference type="GO" id="GO:0019781">
    <property type="term" value="F:NEDD8 activating enzyme activity"/>
    <property type="evidence" value="ECO:0007669"/>
    <property type="project" value="UniProtKB-UniRule"/>
</dbReference>
<evidence type="ECO:0000256" key="3">
    <source>
        <dbReference type="ARBA" id="ARBA00022786"/>
    </source>
</evidence>
<dbReference type="RefSeq" id="XP_018139953.1">
    <property type="nucleotide sequence ID" value="XM_018286019.1"/>
</dbReference>
<name>A0A179FAX0_METCM</name>
<evidence type="ECO:0000256" key="4">
    <source>
        <dbReference type="PIRNR" id="PIRNR039099"/>
    </source>
</evidence>
<evidence type="ECO:0000313" key="7">
    <source>
        <dbReference type="Proteomes" id="UP000078397"/>
    </source>
</evidence>
<dbReference type="InterPro" id="IPR000594">
    <property type="entry name" value="ThiF_NAD_FAD-bd"/>
</dbReference>
<proteinExistence type="inferred from homology"/>
<protein>
    <recommendedName>
        <fullName evidence="4">NEDD8-activating enzyme E1 regulatory subunit</fullName>
    </recommendedName>
</protein>
<dbReference type="PANTHER" id="PTHR10953:SF29">
    <property type="entry name" value="NEDD8-ACTIVATING ENZYME E1 REGULATORY SUBUNIT"/>
    <property type="match status" value="1"/>
</dbReference>
<dbReference type="GeneID" id="28850013"/>
<dbReference type="Pfam" id="PF00899">
    <property type="entry name" value="ThiF"/>
    <property type="match status" value="1"/>
</dbReference>
<dbReference type="GO" id="GO:0005737">
    <property type="term" value="C:cytoplasm"/>
    <property type="evidence" value="ECO:0007669"/>
    <property type="project" value="TreeGrafter"/>
</dbReference>
<keyword evidence="7" id="KW-1185">Reference proteome</keyword>
<organism evidence="6 7">
    <name type="scientific">Pochonia chlamydosporia 170</name>
    <dbReference type="NCBI Taxonomy" id="1380566"/>
    <lineage>
        <taxon>Eukaryota</taxon>
        <taxon>Fungi</taxon>
        <taxon>Dikarya</taxon>
        <taxon>Ascomycota</taxon>
        <taxon>Pezizomycotina</taxon>
        <taxon>Sordariomycetes</taxon>
        <taxon>Hypocreomycetidae</taxon>
        <taxon>Hypocreales</taxon>
        <taxon>Clavicipitaceae</taxon>
        <taxon>Pochonia</taxon>
    </lineage>
</organism>
<reference evidence="6 7" key="1">
    <citation type="journal article" date="2016" name="PLoS Pathog.">
        <title>Biosynthesis of antibiotic leucinostatins in bio-control fungus Purpureocillium lilacinum and their inhibition on phytophthora revealed by genome mining.</title>
        <authorList>
            <person name="Wang G."/>
            <person name="Liu Z."/>
            <person name="Lin R."/>
            <person name="Li E."/>
            <person name="Mao Z."/>
            <person name="Ling J."/>
            <person name="Yang Y."/>
            <person name="Yin W.B."/>
            <person name="Xie B."/>
        </authorList>
    </citation>
    <scope>NUCLEOTIDE SEQUENCE [LARGE SCALE GENOMIC DNA]</scope>
    <source>
        <strain evidence="6">170</strain>
    </source>
</reference>
<dbReference type="InterPro" id="IPR030667">
    <property type="entry name" value="APP-BP1"/>
</dbReference>
<evidence type="ECO:0000259" key="5">
    <source>
        <dbReference type="Pfam" id="PF00899"/>
    </source>
</evidence>
<evidence type="ECO:0000313" key="6">
    <source>
        <dbReference type="EMBL" id="OAQ62249.1"/>
    </source>
</evidence>
<comment type="function">
    <text evidence="4">Regulatory subunit of the dimeric UBA3-ULA1 E1 enzyme.</text>
</comment>
<dbReference type="InterPro" id="IPR045886">
    <property type="entry name" value="ThiF/MoeB/HesA"/>
</dbReference>
<dbReference type="PANTHER" id="PTHR10953">
    <property type="entry name" value="UBIQUITIN-ACTIVATING ENZYME E1"/>
    <property type="match status" value="1"/>
</dbReference>
<dbReference type="EMBL" id="LSBJ02000007">
    <property type="protein sequence ID" value="OAQ62249.1"/>
    <property type="molecule type" value="Genomic_DNA"/>
</dbReference>
<comment type="caution">
    <text evidence="6">The sequence shown here is derived from an EMBL/GenBank/DDBJ whole genome shotgun (WGS) entry which is preliminary data.</text>
</comment>
<feature type="domain" description="THIF-type NAD/FAD binding fold" evidence="5">
    <location>
        <begin position="22"/>
        <end position="536"/>
    </location>
</feature>
<sequence>MPQEAGASKLTGHGPTDKERRYDRQLRLWAASGQAALETANVLLVNASSGTVGVEVLKNLVLPGLFPARIGKFVIADEAIVRDEDLGVNFFLDEDCLGKPRALCCVNRLVELNPEVSGDWYPKEDVSSLEQRPAPLDLDMITASSGPFTIIAYTLPLHQDRVCFLETYARQQNIPLLSVCNVGYYSYFTLKLPGDLPIVDTHPDGDATADLRLLDPWPELSKFSREMTQDIDNLDDHDHGHLPLVVILLHYLEKWKSLHSDALPLSYSDKVAFRSFVADGARRDNPEGGEENFEEAVSAVMKHVNPSSLPRFLEQVFDYIEVTEVSPSSPVFHYCYSEAVRQFYQKHSQLPLQGGVPDMKAQSSTYMKLQSLYKAKARQDISDIVDIVRTLKGGGRIARGDVELFCKNAKFIKLVRSSEDLKNDELSAVAGPEMPTSLIHIYLALRASFIAPTESAEEITNVVTNSIPSLVGNQSILQAAREIVRSNRGEIHNTAAVTGGMVSQEMIKLITRQYIPIDNTCIFDGIESRSQVLRLNLSKDHLQP</sequence>
<dbReference type="STRING" id="1380566.A0A179FAX0"/>
<dbReference type="AlphaFoldDB" id="A0A179FAX0"/>
<dbReference type="OrthoDB" id="1708823at2759"/>